<dbReference type="EMBL" id="BMPT01000006">
    <property type="protein sequence ID" value="GGM23599.1"/>
    <property type="molecule type" value="Genomic_DNA"/>
</dbReference>
<sequence length="233" mass="23230">MSTPPEQPPAPYEPAGRAADPQQHAAPSPGQQYPAPARPRKTGPKVLTFVGVGVLVLGIVLGVVGGVGTARGIADMVPADLVTAQGTAGSDAIGVEQSTTPLTFEATEPGAYIVYEVSRGPAALLAPSAVTAEGPGGPVHIMPPDQSGALPINGWSVYPLGVIGLEDPGSHTLVVDERMATPDAAIAVGAPLDVDSTLAIGTGGLVLLGGFLLGGLGFALTVAGAIWWAVAKR</sequence>
<evidence type="ECO:0000256" key="2">
    <source>
        <dbReference type="SAM" id="Phobius"/>
    </source>
</evidence>
<name>A0A8H9L2R2_9MICO</name>
<evidence type="ECO:0000256" key="1">
    <source>
        <dbReference type="SAM" id="MobiDB-lite"/>
    </source>
</evidence>
<dbReference type="AlphaFoldDB" id="A0A8H9L2R2"/>
<reference evidence="3" key="1">
    <citation type="journal article" date="2014" name="Int. J. Syst. Evol. Microbiol.">
        <title>Complete genome sequence of Corynebacterium casei LMG S-19264T (=DSM 44701T), isolated from a smear-ripened cheese.</title>
        <authorList>
            <consortium name="US DOE Joint Genome Institute (JGI-PGF)"/>
            <person name="Walter F."/>
            <person name="Albersmeier A."/>
            <person name="Kalinowski J."/>
            <person name="Ruckert C."/>
        </authorList>
    </citation>
    <scope>NUCLEOTIDE SEQUENCE</scope>
    <source>
        <strain evidence="3">JCM 3051</strain>
    </source>
</reference>
<proteinExistence type="predicted"/>
<keyword evidence="2" id="KW-0472">Membrane</keyword>
<keyword evidence="2" id="KW-1133">Transmembrane helix</keyword>
<comment type="caution">
    <text evidence="3">The sequence shown here is derived from an EMBL/GenBank/DDBJ whole genome shotgun (WGS) entry which is preliminary data.</text>
</comment>
<keyword evidence="4" id="KW-1185">Reference proteome</keyword>
<feature type="transmembrane region" description="Helical" evidence="2">
    <location>
        <begin position="205"/>
        <end position="230"/>
    </location>
</feature>
<dbReference type="RefSeq" id="WP_171108384.1">
    <property type="nucleotide sequence ID" value="NZ_BMPT01000006.1"/>
</dbReference>
<evidence type="ECO:0000313" key="3">
    <source>
        <dbReference type="EMBL" id="GGM23599.1"/>
    </source>
</evidence>
<gene>
    <name evidence="3" type="ORF">GCM10010102_19160</name>
</gene>
<accession>A0A8H9L2R2</accession>
<keyword evidence="2" id="KW-0812">Transmembrane</keyword>
<organism evidence="3 4">
    <name type="scientific">Promicromonospora citrea</name>
    <dbReference type="NCBI Taxonomy" id="43677"/>
    <lineage>
        <taxon>Bacteria</taxon>
        <taxon>Bacillati</taxon>
        <taxon>Actinomycetota</taxon>
        <taxon>Actinomycetes</taxon>
        <taxon>Micrococcales</taxon>
        <taxon>Promicromonosporaceae</taxon>
        <taxon>Promicromonospora</taxon>
    </lineage>
</organism>
<reference evidence="3" key="2">
    <citation type="submission" date="2020-09" db="EMBL/GenBank/DDBJ databases">
        <authorList>
            <person name="Sun Q."/>
            <person name="Ohkuma M."/>
        </authorList>
    </citation>
    <scope>NUCLEOTIDE SEQUENCE</scope>
    <source>
        <strain evidence="3">JCM 3051</strain>
    </source>
</reference>
<protein>
    <submittedName>
        <fullName evidence="3">Uncharacterized protein</fullName>
    </submittedName>
</protein>
<dbReference type="Proteomes" id="UP000655589">
    <property type="component" value="Unassembled WGS sequence"/>
</dbReference>
<feature type="compositionally biased region" description="Pro residues" evidence="1">
    <location>
        <begin position="1"/>
        <end position="12"/>
    </location>
</feature>
<evidence type="ECO:0000313" key="4">
    <source>
        <dbReference type="Proteomes" id="UP000655589"/>
    </source>
</evidence>
<feature type="transmembrane region" description="Helical" evidence="2">
    <location>
        <begin position="46"/>
        <end position="68"/>
    </location>
</feature>
<feature type="region of interest" description="Disordered" evidence="1">
    <location>
        <begin position="1"/>
        <end position="40"/>
    </location>
</feature>